<evidence type="ECO:0008006" key="4">
    <source>
        <dbReference type="Google" id="ProtNLM"/>
    </source>
</evidence>
<sequence length="122" mass="14404">MNENTIPSAVLPEHEDDPKTLHIFMLVKSTRHWLELATADRTAFLKEELLPLLVKRPEVTMRYFDAEAFSARATDVLFWETKDLSAWQWICDHLRETKFWDYYFEVLEILPSLEGNYLAAGR</sequence>
<dbReference type="EMBL" id="JACHIO010000006">
    <property type="protein sequence ID" value="MBB5063507.1"/>
    <property type="molecule type" value="Genomic_DNA"/>
</dbReference>
<dbReference type="InterPro" id="IPR031409">
    <property type="entry name" value="Darcynin"/>
</dbReference>
<evidence type="ECO:0000313" key="3">
    <source>
        <dbReference type="Proteomes" id="UP000584867"/>
    </source>
</evidence>
<protein>
    <recommendedName>
        <fullName evidence="4">Darcynin</fullName>
    </recommendedName>
</protein>
<dbReference type="Proteomes" id="UP000584867">
    <property type="component" value="Unassembled WGS sequence"/>
</dbReference>
<organism evidence="2 3">
    <name type="scientific">Granulicella mallensis</name>
    <dbReference type="NCBI Taxonomy" id="940614"/>
    <lineage>
        <taxon>Bacteria</taxon>
        <taxon>Pseudomonadati</taxon>
        <taxon>Acidobacteriota</taxon>
        <taxon>Terriglobia</taxon>
        <taxon>Terriglobales</taxon>
        <taxon>Acidobacteriaceae</taxon>
        <taxon>Granulicella</taxon>
    </lineage>
</organism>
<dbReference type="Pfam" id="PF17074">
    <property type="entry name" value="Darcynin"/>
    <property type="match status" value="1"/>
</dbReference>
<gene>
    <name evidence="2" type="ORF">HDF15_001849</name>
</gene>
<dbReference type="AlphaFoldDB" id="A0A7W7ZPS4"/>
<comment type="caution">
    <text evidence="2">The sequence shown here is derived from an EMBL/GenBank/DDBJ whole genome shotgun (WGS) entry which is preliminary data.</text>
</comment>
<name>A0A7W7ZPS4_9BACT</name>
<reference evidence="2 3" key="1">
    <citation type="submission" date="2020-08" db="EMBL/GenBank/DDBJ databases">
        <title>Genomic Encyclopedia of Type Strains, Phase IV (KMG-V): Genome sequencing to study the core and pangenomes of soil and plant-associated prokaryotes.</title>
        <authorList>
            <person name="Whitman W."/>
        </authorList>
    </citation>
    <scope>NUCLEOTIDE SEQUENCE [LARGE SCALE GENOMIC DNA]</scope>
    <source>
        <strain evidence="2 3">X5P3</strain>
    </source>
</reference>
<comment type="similarity">
    <text evidence="1">Belongs to the darcynin family.</text>
</comment>
<accession>A0A7W7ZPS4</accession>
<evidence type="ECO:0000256" key="1">
    <source>
        <dbReference type="ARBA" id="ARBA00006869"/>
    </source>
</evidence>
<dbReference type="RefSeq" id="WP_184254718.1">
    <property type="nucleotide sequence ID" value="NZ_JACHIO010000006.1"/>
</dbReference>
<proteinExistence type="inferred from homology"/>
<evidence type="ECO:0000313" key="2">
    <source>
        <dbReference type="EMBL" id="MBB5063507.1"/>
    </source>
</evidence>